<protein>
    <recommendedName>
        <fullName evidence="6">Peptidyl-prolyl cis-trans isomerase</fullName>
        <ecNumber evidence="6">5.2.1.8</ecNumber>
    </recommendedName>
</protein>
<proteinExistence type="inferred from homology"/>
<name>A0A5C5WAT7_9BACT</name>
<evidence type="ECO:0000313" key="10">
    <source>
        <dbReference type="Proteomes" id="UP000318995"/>
    </source>
</evidence>
<dbReference type="PANTHER" id="PTHR43811">
    <property type="entry name" value="FKBP-TYPE PEPTIDYL-PROLYL CIS-TRANS ISOMERASE FKPA"/>
    <property type="match status" value="1"/>
</dbReference>
<dbReference type="InterPro" id="IPR000774">
    <property type="entry name" value="PPIase_FKBP_N"/>
</dbReference>
<dbReference type="GO" id="GO:0006457">
    <property type="term" value="P:protein folding"/>
    <property type="evidence" value="ECO:0007669"/>
    <property type="project" value="InterPro"/>
</dbReference>
<keyword evidence="4 5" id="KW-0413">Isomerase</keyword>
<feature type="domain" description="PPIase FKBP-type" evidence="8">
    <location>
        <begin position="158"/>
        <end position="244"/>
    </location>
</feature>
<evidence type="ECO:0000256" key="5">
    <source>
        <dbReference type="PROSITE-ProRule" id="PRU00277"/>
    </source>
</evidence>
<comment type="caution">
    <text evidence="9">The sequence shown here is derived from an EMBL/GenBank/DDBJ whole genome shotgun (WGS) entry which is preliminary data.</text>
</comment>
<dbReference type="RefSeq" id="WP_197524757.1">
    <property type="nucleotide sequence ID" value="NZ_SJPH01000002.1"/>
</dbReference>
<dbReference type="InterPro" id="IPR036944">
    <property type="entry name" value="PPIase_FKBP_N_sf"/>
</dbReference>
<dbReference type="InterPro" id="IPR001179">
    <property type="entry name" value="PPIase_FKBP_dom"/>
</dbReference>
<reference evidence="9 10" key="1">
    <citation type="submission" date="2019-02" db="EMBL/GenBank/DDBJ databases">
        <title>Deep-cultivation of Planctomycetes and their phenomic and genomic characterization uncovers novel biology.</title>
        <authorList>
            <person name="Wiegand S."/>
            <person name="Jogler M."/>
            <person name="Boedeker C."/>
            <person name="Pinto D."/>
            <person name="Vollmers J."/>
            <person name="Rivas-Marin E."/>
            <person name="Kohn T."/>
            <person name="Peeters S.H."/>
            <person name="Heuer A."/>
            <person name="Rast P."/>
            <person name="Oberbeckmann S."/>
            <person name="Bunk B."/>
            <person name="Jeske O."/>
            <person name="Meyerdierks A."/>
            <person name="Storesund J.E."/>
            <person name="Kallscheuer N."/>
            <person name="Luecker S."/>
            <person name="Lage O.M."/>
            <person name="Pohl T."/>
            <person name="Merkel B.J."/>
            <person name="Hornburger P."/>
            <person name="Mueller R.-W."/>
            <person name="Bruemmer F."/>
            <person name="Labrenz M."/>
            <person name="Spormann A.M."/>
            <person name="Op Den Camp H."/>
            <person name="Overmann J."/>
            <person name="Amann R."/>
            <person name="Jetten M.S.M."/>
            <person name="Mascher T."/>
            <person name="Medema M.H."/>
            <person name="Devos D.P."/>
            <person name="Kaster A.-K."/>
            <person name="Ovreas L."/>
            <person name="Rohde M."/>
            <person name="Galperin M.Y."/>
            <person name="Jogler C."/>
        </authorList>
    </citation>
    <scope>NUCLEOTIDE SEQUENCE [LARGE SCALE GENOMIC DNA]</scope>
    <source>
        <strain evidence="9 10">Pla111</strain>
    </source>
</reference>
<evidence type="ECO:0000259" key="8">
    <source>
        <dbReference type="PROSITE" id="PS50059"/>
    </source>
</evidence>
<keyword evidence="7" id="KW-0732">Signal</keyword>
<dbReference type="EMBL" id="SJPH01000002">
    <property type="protein sequence ID" value="TWT47373.1"/>
    <property type="molecule type" value="Genomic_DNA"/>
</dbReference>
<organism evidence="9 10">
    <name type="scientific">Botrimarina hoheduenensis</name>
    <dbReference type="NCBI Taxonomy" id="2528000"/>
    <lineage>
        <taxon>Bacteria</taxon>
        <taxon>Pseudomonadati</taxon>
        <taxon>Planctomycetota</taxon>
        <taxon>Planctomycetia</taxon>
        <taxon>Pirellulales</taxon>
        <taxon>Lacipirellulaceae</taxon>
        <taxon>Botrimarina</taxon>
    </lineage>
</organism>
<gene>
    <name evidence="9" type="primary">mip</name>
    <name evidence="9" type="ORF">Pla111_09860</name>
</gene>
<dbReference type="PANTHER" id="PTHR43811:SF19">
    <property type="entry name" value="39 KDA FK506-BINDING NUCLEAR PROTEIN"/>
    <property type="match status" value="1"/>
</dbReference>
<feature type="chain" id="PRO_5022687792" description="Peptidyl-prolyl cis-trans isomerase" evidence="7">
    <location>
        <begin position="22"/>
        <end position="245"/>
    </location>
</feature>
<comment type="catalytic activity">
    <reaction evidence="1 5 6">
        <text>[protein]-peptidylproline (omega=180) = [protein]-peptidylproline (omega=0)</text>
        <dbReference type="Rhea" id="RHEA:16237"/>
        <dbReference type="Rhea" id="RHEA-COMP:10747"/>
        <dbReference type="Rhea" id="RHEA-COMP:10748"/>
        <dbReference type="ChEBI" id="CHEBI:83833"/>
        <dbReference type="ChEBI" id="CHEBI:83834"/>
        <dbReference type="EC" id="5.2.1.8"/>
    </reaction>
</comment>
<evidence type="ECO:0000256" key="1">
    <source>
        <dbReference type="ARBA" id="ARBA00000971"/>
    </source>
</evidence>
<evidence type="ECO:0000256" key="6">
    <source>
        <dbReference type="RuleBase" id="RU003915"/>
    </source>
</evidence>
<dbReference type="Pfam" id="PF01346">
    <property type="entry name" value="FKBP_N"/>
    <property type="match status" value="1"/>
</dbReference>
<dbReference type="PROSITE" id="PS50059">
    <property type="entry name" value="FKBP_PPIASE"/>
    <property type="match status" value="1"/>
</dbReference>
<dbReference type="Proteomes" id="UP000318995">
    <property type="component" value="Unassembled WGS sequence"/>
</dbReference>
<dbReference type="GO" id="GO:0003755">
    <property type="term" value="F:peptidyl-prolyl cis-trans isomerase activity"/>
    <property type="evidence" value="ECO:0007669"/>
    <property type="project" value="UniProtKB-UniRule"/>
</dbReference>
<accession>A0A5C5WAT7</accession>
<evidence type="ECO:0000256" key="4">
    <source>
        <dbReference type="ARBA" id="ARBA00023235"/>
    </source>
</evidence>
<feature type="signal peptide" evidence="7">
    <location>
        <begin position="1"/>
        <end position="21"/>
    </location>
</feature>
<dbReference type="SUPFAM" id="SSF54534">
    <property type="entry name" value="FKBP-like"/>
    <property type="match status" value="1"/>
</dbReference>
<dbReference type="Pfam" id="PF00254">
    <property type="entry name" value="FKBP_C"/>
    <property type="match status" value="1"/>
</dbReference>
<dbReference type="Gene3D" id="1.10.287.460">
    <property type="entry name" value="Peptidyl-prolyl cis-trans isomerase, FKBP-type, N-terminal domain"/>
    <property type="match status" value="1"/>
</dbReference>
<dbReference type="EC" id="5.2.1.8" evidence="6"/>
<evidence type="ECO:0000256" key="7">
    <source>
        <dbReference type="SAM" id="SignalP"/>
    </source>
</evidence>
<evidence type="ECO:0000313" key="9">
    <source>
        <dbReference type="EMBL" id="TWT47373.1"/>
    </source>
</evidence>
<dbReference type="Gene3D" id="3.10.50.40">
    <property type="match status" value="1"/>
</dbReference>
<evidence type="ECO:0000256" key="2">
    <source>
        <dbReference type="ARBA" id="ARBA00006577"/>
    </source>
</evidence>
<evidence type="ECO:0000256" key="3">
    <source>
        <dbReference type="ARBA" id="ARBA00023110"/>
    </source>
</evidence>
<sequence precursor="true">MRVRNGVVALMLLSYAGIVGAQDALPQPGVQPEGAPPANAEQQYQQQLGYCLGLDFGTRLRADSVEADFAGIVAGIRDALTGAAPQLSEEQIAAVMNRFQQQLEQKAETRMADIAAENEAKGTAFLAKNRSAEGIQETPSGLQYRVIEAGAGEAPGPTDVVRCHYEGTLIDGSVFDSSYKRGQPAEFGVNQVISGWTEALQMMQPGAKWEVFLPSSIAYGPRGAGGAIGPNETLIFTIELLGIVE</sequence>
<keyword evidence="10" id="KW-1185">Reference proteome</keyword>
<dbReference type="InterPro" id="IPR046357">
    <property type="entry name" value="PPIase_dom_sf"/>
</dbReference>
<comment type="similarity">
    <text evidence="2 6">Belongs to the FKBP-type PPIase family.</text>
</comment>
<dbReference type="AlphaFoldDB" id="A0A5C5WAT7"/>
<keyword evidence="3 5" id="KW-0697">Rotamase</keyword>